<name>A0A915K2D4_ROMCU</name>
<evidence type="ECO:0000313" key="1">
    <source>
        <dbReference type="Proteomes" id="UP000887565"/>
    </source>
</evidence>
<organism evidence="1 2">
    <name type="scientific">Romanomermis culicivorax</name>
    <name type="common">Nematode worm</name>
    <dbReference type="NCBI Taxonomy" id="13658"/>
    <lineage>
        <taxon>Eukaryota</taxon>
        <taxon>Metazoa</taxon>
        <taxon>Ecdysozoa</taxon>
        <taxon>Nematoda</taxon>
        <taxon>Enoplea</taxon>
        <taxon>Dorylaimia</taxon>
        <taxon>Mermithida</taxon>
        <taxon>Mermithoidea</taxon>
        <taxon>Mermithidae</taxon>
        <taxon>Romanomermis</taxon>
    </lineage>
</organism>
<protein>
    <submittedName>
        <fullName evidence="2">Uncharacterized protein</fullName>
    </submittedName>
</protein>
<dbReference type="WBParaSite" id="nRc.2.0.1.t32480-RA">
    <property type="protein sequence ID" value="nRc.2.0.1.t32480-RA"/>
    <property type="gene ID" value="nRc.2.0.1.g32480"/>
</dbReference>
<keyword evidence="1" id="KW-1185">Reference proteome</keyword>
<reference evidence="2" key="1">
    <citation type="submission" date="2022-11" db="UniProtKB">
        <authorList>
            <consortium name="WormBaseParasite"/>
        </authorList>
    </citation>
    <scope>IDENTIFICATION</scope>
</reference>
<evidence type="ECO:0000313" key="2">
    <source>
        <dbReference type="WBParaSite" id="nRc.2.0.1.t32480-RA"/>
    </source>
</evidence>
<dbReference type="Proteomes" id="UP000887565">
    <property type="component" value="Unplaced"/>
</dbReference>
<accession>A0A915K2D4</accession>
<proteinExistence type="predicted"/>
<sequence>MIKNPSTQKPQKYFYLHTEHFFRLKGLNVEVVQFPSVSLLRQGNRDTHELEIGQVTLTSGQFLVAWGVS</sequence>
<dbReference type="AlphaFoldDB" id="A0A915K2D4"/>